<keyword evidence="5" id="KW-1185">Reference proteome</keyword>
<sequence>MEIIIAPFVPEDSEGLWLLEQIWDETNTPVPLNTEDYETFKKKLGDQELLVAHSGQEVVGSLSYHVIDTIPSRNKQWIFGIAVSPQAQGQGVGRLLIEEVIRLARQVGIAKLSLRVMATNPGAIAFYQKMGFEQEAHYKKEFWINGMWVDDFQFAYYL</sequence>
<dbReference type="Pfam" id="PF00583">
    <property type="entry name" value="Acetyltransf_1"/>
    <property type="match status" value="1"/>
</dbReference>
<name>S0JCI4_9ENTE</name>
<dbReference type="GO" id="GO:0016747">
    <property type="term" value="F:acyltransferase activity, transferring groups other than amino-acyl groups"/>
    <property type="evidence" value="ECO:0007669"/>
    <property type="project" value="InterPro"/>
</dbReference>
<dbReference type="STRING" id="41997.RV16_GL001380"/>
<dbReference type="OrthoDB" id="9802340at2"/>
<evidence type="ECO:0000256" key="1">
    <source>
        <dbReference type="ARBA" id="ARBA00022679"/>
    </source>
</evidence>
<keyword evidence="1" id="KW-0808">Transferase</keyword>
<evidence type="ECO:0000259" key="3">
    <source>
        <dbReference type="PROSITE" id="PS51186"/>
    </source>
</evidence>
<dbReference type="InterPro" id="IPR016181">
    <property type="entry name" value="Acyl_CoA_acyltransferase"/>
</dbReference>
<proteinExistence type="predicted"/>
<reference evidence="4 5" key="1">
    <citation type="submission" date="2013-03" db="EMBL/GenBank/DDBJ databases">
        <title>The Genome Sequence of Enterococcus saccharolyticus ATCC_43076 (Illumina only assembly).</title>
        <authorList>
            <consortium name="The Broad Institute Genomics Platform"/>
            <consortium name="The Broad Institute Genome Sequencing Center for Infectious Disease"/>
            <person name="Earl A."/>
            <person name="Russ C."/>
            <person name="Gilmore M."/>
            <person name="Surin D."/>
            <person name="Walker B."/>
            <person name="Young S."/>
            <person name="Zeng Q."/>
            <person name="Gargeya S."/>
            <person name="Fitzgerald M."/>
            <person name="Haas B."/>
            <person name="Abouelleil A."/>
            <person name="Allen A.W."/>
            <person name="Alvarado L."/>
            <person name="Arachchi H.M."/>
            <person name="Berlin A.M."/>
            <person name="Chapman S.B."/>
            <person name="Gainer-Dewar J."/>
            <person name="Goldberg J."/>
            <person name="Griggs A."/>
            <person name="Gujja S."/>
            <person name="Hansen M."/>
            <person name="Howarth C."/>
            <person name="Imamovic A."/>
            <person name="Ireland A."/>
            <person name="Larimer J."/>
            <person name="McCowan C."/>
            <person name="Murphy C."/>
            <person name="Pearson M."/>
            <person name="Poon T.W."/>
            <person name="Priest M."/>
            <person name="Roberts A."/>
            <person name="Saif S."/>
            <person name="Shea T."/>
            <person name="Sisk P."/>
            <person name="Sykes S."/>
            <person name="Wortman J."/>
            <person name="Nusbaum C."/>
            <person name="Birren B."/>
        </authorList>
    </citation>
    <scope>NUCLEOTIDE SEQUENCE [LARGE SCALE GENOMIC DNA]</scope>
    <source>
        <strain evidence="4 5">ATCC 43076</strain>
    </source>
</reference>
<dbReference type="PROSITE" id="PS51186">
    <property type="entry name" value="GNAT"/>
    <property type="match status" value="1"/>
</dbReference>
<dbReference type="Proteomes" id="UP000014136">
    <property type="component" value="Unassembled WGS sequence"/>
</dbReference>
<accession>S0JCI4</accession>
<organism evidence="4 5">
    <name type="scientific">Enterococcus saccharolyticus subsp. saccharolyticus ATCC 43076</name>
    <dbReference type="NCBI Taxonomy" id="1139996"/>
    <lineage>
        <taxon>Bacteria</taxon>
        <taxon>Bacillati</taxon>
        <taxon>Bacillota</taxon>
        <taxon>Bacilli</taxon>
        <taxon>Lactobacillales</taxon>
        <taxon>Enterococcaceae</taxon>
        <taxon>Enterococcus</taxon>
    </lineage>
</organism>
<dbReference type="eggNOG" id="COG0456">
    <property type="taxonomic scope" value="Bacteria"/>
</dbReference>
<dbReference type="InterPro" id="IPR000182">
    <property type="entry name" value="GNAT_dom"/>
</dbReference>
<dbReference type="Gene3D" id="3.40.630.30">
    <property type="match status" value="1"/>
</dbReference>
<dbReference type="CDD" id="cd04301">
    <property type="entry name" value="NAT_SF"/>
    <property type="match status" value="1"/>
</dbReference>
<gene>
    <name evidence="4" type="ORF">OMQ_02080</name>
</gene>
<dbReference type="HOGENOM" id="CLU_013985_19_2_9"/>
<dbReference type="SUPFAM" id="SSF55729">
    <property type="entry name" value="Acyl-CoA N-acyltransferases (Nat)"/>
    <property type="match status" value="1"/>
</dbReference>
<dbReference type="PATRIC" id="fig|1139996.3.peg.2044"/>
<evidence type="ECO:0000313" key="5">
    <source>
        <dbReference type="Proteomes" id="UP000014136"/>
    </source>
</evidence>
<dbReference type="EMBL" id="AHYT01000010">
    <property type="protein sequence ID" value="EOT26305.1"/>
    <property type="molecule type" value="Genomic_DNA"/>
</dbReference>
<keyword evidence="2" id="KW-0012">Acyltransferase</keyword>
<evidence type="ECO:0000256" key="2">
    <source>
        <dbReference type="ARBA" id="ARBA00023315"/>
    </source>
</evidence>
<comment type="caution">
    <text evidence="4">The sequence shown here is derived from an EMBL/GenBank/DDBJ whole genome shotgun (WGS) entry which is preliminary data.</text>
</comment>
<dbReference type="PANTHER" id="PTHR43877">
    <property type="entry name" value="AMINOALKYLPHOSPHONATE N-ACETYLTRANSFERASE-RELATED-RELATED"/>
    <property type="match status" value="1"/>
</dbReference>
<protein>
    <recommendedName>
        <fullName evidence="3">N-acetyltransferase domain-containing protein</fullName>
    </recommendedName>
</protein>
<dbReference type="AlphaFoldDB" id="S0JCI4"/>
<feature type="domain" description="N-acetyltransferase" evidence="3">
    <location>
        <begin position="3"/>
        <end position="158"/>
    </location>
</feature>
<dbReference type="InterPro" id="IPR050832">
    <property type="entry name" value="Bact_Acetyltransf"/>
</dbReference>
<dbReference type="RefSeq" id="WP_016175842.1">
    <property type="nucleotide sequence ID" value="NZ_KE136390.1"/>
</dbReference>
<evidence type="ECO:0000313" key="4">
    <source>
        <dbReference type="EMBL" id="EOT26305.1"/>
    </source>
</evidence>